<accession>A0A0G4GF31</accession>
<gene>
    <name evidence="2" type="ORF">Vbra_17619</name>
</gene>
<dbReference type="AlphaFoldDB" id="A0A0G4GF31"/>
<dbReference type="EMBL" id="CDMY01000646">
    <property type="protein sequence ID" value="CEM28119.1"/>
    <property type="molecule type" value="Genomic_DNA"/>
</dbReference>
<keyword evidence="1" id="KW-0812">Transmembrane</keyword>
<sequence length="69" mass="7693">MALTFRHSVLTSRITACAGQRFVGPWMLENPLARNLTFTAALAVFSVFAHYGVDEPMRAFLNLGKRGHK</sequence>
<reference evidence="2 3" key="1">
    <citation type="submission" date="2014-11" db="EMBL/GenBank/DDBJ databases">
        <authorList>
            <person name="Zhu J."/>
            <person name="Qi W."/>
            <person name="Song R."/>
        </authorList>
    </citation>
    <scope>NUCLEOTIDE SEQUENCE [LARGE SCALE GENOMIC DNA]</scope>
</reference>
<evidence type="ECO:0000313" key="2">
    <source>
        <dbReference type="EMBL" id="CEM28119.1"/>
    </source>
</evidence>
<protein>
    <submittedName>
        <fullName evidence="2">Uncharacterized protein</fullName>
    </submittedName>
</protein>
<evidence type="ECO:0000313" key="3">
    <source>
        <dbReference type="Proteomes" id="UP000041254"/>
    </source>
</evidence>
<name>A0A0G4GF31_VITBC</name>
<dbReference type="Proteomes" id="UP000041254">
    <property type="component" value="Unassembled WGS sequence"/>
</dbReference>
<evidence type="ECO:0000256" key="1">
    <source>
        <dbReference type="SAM" id="Phobius"/>
    </source>
</evidence>
<dbReference type="InParanoid" id="A0A0G4GF31"/>
<proteinExistence type="predicted"/>
<keyword evidence="1" id="KW-1133">Transmembrane helix</keyword>
<organism evidence="2 3">
    <name type="scientific">Vitrella brassicaformis (strain CCMP3155)</name>
    <dbReference type="NCBI Taxonomy" id="1169540"/>
    <lineage>
        <taxon>Eukaryota</taxon>
        <taxon>Sar</taxon>
        <taxon>Alveolata</taxon>
        <taxon>Colpodellida</taxon>
        <taxon>Vitrellaceae</taxon>
        <taxon>Vitrella</taxon>
    </lineage>
</organism>
<feature type="transmembrane region" description="Helical" evidence="1">
    <location>
        <begin position="32"/>
        <end position="53"/>
    </location>
</feature>
<dbReference type="VEuPathDB" id="CryptoDB:Vbra_17619"/>
<keyword evidence="3" id="KW-1185">Reference proteome</keyword>
<keyword evidence="1" id="KW-0472">Membrane</keyword>